<feature type="transmembrane region" description="Helical" evidence="6">
    <location>
        <begin position="68"/>
        <end position="87"/>
    </location>
</feature>
<reference evidence="7" key="1">
    <citation type="submission" date="2015-04" db="UniProtKB">
        <authorList>
            <consortium name="EnsemblPlants"/>
        </authorList>
    </citation>
    <scope>IDENTIFICATION</scope>
</reference>
<evidence type="ECO:0000256" key="6">
    <source>
        <dbReference type="SAM" id="Phobius"/>
    </source>
</evidence>
<dbReference type="SUPFAM" id="SSF103473">
    <property type="entry name" value="MFS general substrate transporter"/>
    <property type="match status" value="1"/>
</dbReference>
<evidence type="ECO:0008006" key="9">
    <source>
        <dbReference type="Google" id="ProtNLM"/>
    </source>
</evidence>
<keyword evidence="5 6" id="KW-0472">Membrane</keyword>
<dbReference type="HOGENOM" id="CLU_009313_4_0_1"/>
<evidence type="ECO:0000256" key="1">
    <source>
        <dbReference type="ARBA" id="ARBA00004141"/>
    </source>
</evidence>
<dbReference type="InterPro" id="IPR000109">
    <property type="entry name" value="POT_fam"/>
</dbReference>
<evidence type="ECO:0000256" key="4">
    <source>
        <dbReference type="ARBA" id="ARBA00022989"/>
    </source>
</evidence>
<dbReference type="EnsemblPlants" id="OPUNC02G18510.1">
    <property type="protein sequence ID" value="OPUNC02G18510.1"/>
    <property type="gene ID" value="OPUNC02G18510"/>
</dbReference>
<evidence type="ECO:0000313" key="8">
    <source>
        <dbReference type="Proteomes" id="UP000026962"/>
    </source>
</evidence>
<comment type="subcellular location">
    <subcellularLocation>
        <location evidence="1">Membrane</location>
        <topology evidence="1">Multi-pass membrane protein</topology>
    </subcellularLocation>
</comment>
<dbReference type="eggNOG" id="KOG1237">
    <property type="taxonomic scope" value="Eukaryota"/>
</dbReference>
<feature type="transmembrane region" description="Helical" evidence="6">
    <location>
        <begin position="192"/>
        <end position="211"/>
    </location>
</feature>
<organism evidence="7">
    <name type="scientific">Oryza punctata</name>
    <name type="common">Red rice</name>
    <dbReference type="NCBI Taxonomy" id="4537"/>
    <lineage>
        <taxon>Eukaryota</taxon>
        <taxon>Viridiplantae</taxon>
        <taxon>Streptophyta</taxon>
        <taxon>Embryophyta</taxon>
        <taxon>Tracheophyta</taxon>
        <taxon>Spermatophyta</taxon>
        <taxon>Magnoliopsida</taxon>
        <taxon>Liliopsida</taxon>
        <taxon>Poales</taxon>
        <taxon>Poaceae</taxon>
        <taxon>BOP clade</taxon>
        <taxon>Oryzoideae</taxon>
        <taxon>Oryzeae</taxon>
        <taxon>Oryzinae</taxon>
        <taxon>Oryza</taxon>
    </lineage>
</organism>
<comment type="similarity">
    <text evidence="2">Belongs to the major facilitator superfamily. Proton-dependent oligopeptide transporter (POT/PTR) (TC 2.A.17) family.</text>
</comment>
<feature type="transmembrane region" description="Helical" evidence="6">
    <location>
        <begin position="526"/>
        <end position="546"/>
    </location>
</feature>
<feature type="transmembrane region" description="Helical" evidence="6">
    <location>
        <begin position="93"/>
        <end position="113"/>
    </location>
</feature>
<accession>A0A0E0K152</accession>
<feature type="transmembrane region" description="Helical" evidence="6">
    <location>
        <begin position="29"/>
        <end position="56"/>
    </location>
</feature>
<dbReference type="GO" id="GO:0006857">
    <property type="term" value="P:oligopeptide transport"/>
    <property type="evidence" value="ECO:0007669"/>
    <property type="project" value="InterPro"/>
</dbReference>
<evidence type="ECO:0000256" key="2">
    <source>
        <dbReference type="ARBA" id="ARBA00005982"/>
    </source>
</evidence>
<dbReference type="PROSITE" id="PS01022">
    <property type="entry name" value="PTR2_1"/>
    <property type="match status" value="1"/>
</dbReference>
<feature type="transmembrane region" description="Helical" evidence="6">
    <location>
        <begin position="217"/>
        <end position="242"/>
    </location>
</feature>
<dbReference type="Pfam" id="PF00854">
    <property type="entry name" value="PTR2"/>
    <property type="match status" value="1"/>
</dbReference>
<feature type="transmembrane region" description="Helical" evidence="6">
    <location>
        <begin position="572"/>
        <end position="592"/>
    </location>
</feature>
<reference evidence="7" key="2">
    <citation type="submission" date="2018-05" db="EMBL/GenBank/DDBJ databases">
        <title>OpunRS2 (Oryza punctata Reference Sequence Version 2).</title>
        <authorList>
            <person name="Zhang J."/>
            <person name="Kudrna D."/>
            <person name="Lee S."/>
            <person name="Talag J."/>
            <person name="Welchert J."/>
            <person name="Wing R.A."/>
        </authorList>
    </citation>
    <scope>NUCLEOTIDE SEQUENCE [LARGE SCALE GENOMIC DNA]</scope>
</reference>
<evidence type="ECO:0000256" key="5">
    <source>
        <dbReference type="ARBA" id="ARBA00023136"/>
    </source>
</evidence>
<keyword evidence="4 6" id="KW-1133">Transmembrane helix</keyword>
<dbReference type="Gene3D" id="1.20.1250.20">
    <property type="entry name" value="MFS general substrate transporter like domains"/>
    <property type="match status" value="1"/>
</dbReference>
<feature type="transmembrane region" description="Helical" evidence="6">
    <location>
        <begin position="415"/>
        <end position="433"/>
    </location>
</feature>
<proteinExistence type="inferred from homology"/>
<protein>
    <recommendedName>
        <fullName evidence="9">Major facilitator superfamily (MFS) profile domain-containing protein</fullName>
    </recommendedName>
</protein>
<keyword evidence="3 6" id="KW-0812">Transmembrane</keyword>
<dbReference type="PANTHER" id="PTHR11654">
    <property type="entry name" value="OLIGOPEPTIDE TRANSPORTER-RELATED"/>
    <property type="match status" value="1"/>
</dbReference>
<feature type="transmembrane region" description="Helical" evidence="6">
    <location>
        <begin position="494"/>
        <end position="514"/>
    </location>
</feature>
<sequence length="618" mass="64449">MAASSCDDAAVDWRGRPCRPHHHGGVRAAAFALGMVALEMAAVAAVGSNLITYVFGEMHFPLAEAANVVTNFVGAVFLLALLGGFLADSYLGCFPTILAFSLVELAGLVLLSLQARLPRLRPPPCDMSAASPGDAAACEKAGGVQAAVFFAALYMVALGSGCLKPNMIAHGADQLAGDGGARARRLSAYFNAAYFCFCAGELVALTALVWVQTHSGMGVGFGVSAAAMAGALACVASGAPLYRNEPPRGSIFTPIARVFLAAFTKRKLICPSSSSNNLANAGAGDGRRPARGDGEFRHADKFRCTVWLLTPAEAAGRPRRFLDKACVRAPAQQNGGGGSGDAAPESPWRLCTAVEVRQAKTLLAVAPIFACTIVFNTVLAQLQTFSVQQAGAMDTALPLPGGGGGFRVPPASLQAIPYAVMLVLVPAYELLLGRRATGAAVITPLRRVGAGLFTVAFSMVTAASVERRRLRRRPCAAALGGGGRISVLWLAPQFMVFGVSEMLTAVGLVEFLYSQAAVGARAFMTALTYCSYALGFFLSSALVSLVNRATAGLAGDGGWLGDNDLDRDRLDLFYWMLAALSAVNFCCFLLCARWYNSGEDADVAAAAQVAAEHNDVSH</sequence>
<evidence type="ECO:0000256" key="3">
    <source>
        <dbReference type="ARBA" id="ARBA00022692"/>
    </source>
</evidence>
<feature type="transmembrane region" description="Helical" evidence="6">
    <location>
        <begin position="362"/>
        <end position="382"/>
    </location>
</feature>
<feature type="transmembrane region" description="Helical" evidence="6">
    <location>
        <begin position="445"/>
        <end position="465"/>
    </location>
</feature>
<dbReference type="Proteomes" id="UP000026962">
    <property type="component" value="Chromosome 2"/>
</dbReference>
<dbReference type="GO" id="GO:0022857">
    <property type="term" value="F:transmembrane transporter activity"/>
    <property type="evidence" value="ECO:0007669"/>
    <property type="project" value="InterPro"/>
</dbReference>
<dbReference type="GO" id="GO:0016020">
    <property type="term" value="C:membrane"/>
    <property type="evidence" value="ECO:0007669"/>
    <property type="project" value="UniProtKB-SubCell"/>
</dbReference>
<dbReference type="InterPro" id="IPR036259">
    <property type="entry name" value="MFS_trans_sf"/>
</dbReference>
<dbReference type="AlphaFoldDB" id="A0A0E0K152"/>
<dbReference type="OMA" id="RPCHANT"/>
<name>A0A0E0K152_ORYPU</name>
<dbReference type="Gramene" id="OPUNC02G18510.1">
    <property type="protein sequence ID" value="OPUNC02G18510.1"/>
    <property type="gene ID" value="OPUNC02G18510"/>
</dbReference>
<keyword evidence="8" id="KW-1185">Reference proteome</keyword>
<dbReference type="InterPro" id="IPR018456">
    <property type="entry name" value="PTR2_symporter_CS"/>
</dbReference>
<evidence type="ECO:0000313" key="7">
    <source>
        <dbReference type="EnsemblPlants" id="OPUNC02G18510.1"/>
    </source>
</evidence>